<dbReference type="STRING" id="926562.Oweho_3184"/>
<evidence type="ECO:0000313" key="2">
    <source>
        <dbReference type="EMBL" id="AEV34136.1"/>
    </source>
</evidence>
<feature type="transmembrane region" description="Helical" evidence="1">
    <location>
        <begin position="6"/>
        <end position="25"/>
    </location>
</feature>
<reference evidence="2 3" key="1">
    <citation type="journal article" date="2012" name="Stand. Genomic Sci.">
        <title>Genome sequence of the orange-pigmented seawater bacterium Owenweeksia hongkongensis type strain (UST20020801(T)).</title>
        <authorList>
            <person name="Riedel T."/>
            <person name="Held B."/>
            <person name="Nolan M."/>
            <person name="Lucas S."/>
            <person name="Lapidus A."/>
            <person name="Tice H."/>
            <person name="Del Rio T.G."/>
            <person name="Cheng J.F."/>
            <person name="Han C."/>
            <person name="Tapia R."/>
            <person name="Goodwin L.A."/>
            <person name="Pitluck S."/>
            <person name="Liolios K."/>
            <person name="Mavromatis K."/>
            <person name="Pagani I."/>
            <person name="Ivanova N."/>
            <person name="Mikhailova N."/>
            <person name="Pati A."/>
            <person name="Chen A."/>
            <person name="Palaniappan K."/>
            <person name="Rohde M."/>
            <person name="Tindall B.J."/>
            <person name="Detter J.C."/>
            <person name="Goker M."/>
            <person name="Woyke T."/>
            <person name="Bristow J."/>
            <person name="Eisen J.A."/>
            <person name="Markowitz V."/>
            <person name="Hugenholtz P."/>
            <person name="Klenk H.P."/>
            <person name="Kyrpides N.C."/>
        </authorList>
    </citation>
    <scope>NUCLEOTIDE SEQUENCE</scope>
    <source>
        <strain evidence="3">DSM 17368 / JCM 12287 / NRRL B-23963</strain>
    </source>
</reference>
<name>G8R3P9_OWEHD</name>
<evidence type="ECO:0000256" key="1">
    <source>
        <dbReference type="SAM" id="Phobius"/>
    </source>
</evidence>
<dbReference type="AlphaFoldDB" id="G8R3P9"/>
<evidence type="ECO:0000313" key="3">
    <source>
        <dbReference type="Proteomes" id="UP000005631"/>
    </source>
</evidence>
<keyword evidence="1" id="KW-1133">Transmembrane helix</keyword>
<proteinExistence type="predicted"/>
<dbReference type="RefSeq" id="WP_014203483.1">
    <property type="nucleotide sequence ID" value="NC_016599.1"/>
</dbReference>
<accession>G8R3P9</accession>
<keyword evidence="1" id="KW-0472">Membrane</keyword>
<dbReference type="HOGENOM" id="CLU_2106531_0_0_10"/>
<keyword evidence="1" id="KW-0812">Transmembrane</keyword>
<organism evidence="2 3">
    <name type="scientific">Owenweeksia hongkongensis (strain DSM 17368 / CIP 108786 / JCM 12287 / NRRL B-23963 / UST20020801)</name>
    <dbReference type="NCBI Taxonomy" id="926562"/>
    <lineage>
        <taxon>Bacteria</taxon>
        <taxon>Pseudomonadati</taxon>
        <taxon>Bacteroidota</taxon>
        <taxon>Flavobacteriia</taxon>
        <taxon>Flavobacteriales</taxon>
        <taxon>Owenweeksiaceae</taxon>
        <taxon>Owenweeksia</taxon>
    </lineage>
</organism>
<dbReference type="Proteomes" id="UP000005631">
    <property type="component" value="Chromosome"/>
</dbReference>
<keyword evidence="3" id="KW-1185">Reference proteome</keyword>
<sequence length="115" mass="13047">MKLKSLFFSIVILHVFALGVAWVLVSNPVDEKTQSNYKDFGNDALLVSLPSSNLAYPVLTLFGKSYIKGEHPNLMSEIKMDSIDYSGWNPAFYQPSYQRSFIDVYSLEGLSMWKP</sequence>
<dbReference type="EMBL" id="CP003156">
    <property type="protein sequence ID" value="AEV34136.1"/>
    <property type="molecule type" value="Genomic_DNA"/>
</dbReference>
<protein>
    <submittedName>
        <fullName evidence="2">Uncharacterized protein</fullName>
    </submittedName>
</protein>
<gene>
    <name evidence="2" type="ordered locus">Oweho_3184</name>
</gene>
<dbReference type="KEGG" id="oho:Oweho_3184"/>